<protein>
    <submittedName>
        <fullName evidence="1">Uncharacterized protein</fullName>
    </submittedName>
</protein>
<dbReference type="EMBL" id="FWFR01000001">
    <property type="protein sequence ID" value="SLN30339.1"/>
    <property type="molecule type" value="Genomic_DNA"/>
</dbReference>
<evidence type="ECO:0000313" key="2">
    <source>
        <dbReference type="Proteomes" id="UP000193200"/>
    </source>
</evidence>
<dbReference type="AlphaFoldDB" id="A0A1Y5S193"/>
<evidence type="ECO:0000313" key="1">
    <source>
        <dbReference type="EMBL" id="SLN30339.1"/>
    </source>
</evidence>
<dbReference type="OrthoDB" id="7365760at2"/>
<dbReference type="Proteomes" id="UP000193200">
    <property type="component" value="Unassembled WGS sequence"/>
</dbReference>
<organism evidence="1 2">
    <name type="scientific">Oceanibacterium hippocampi</name>
    <dbReference type="NCBI Taxonomy" id="745714"/>
    <lineage>
        <taxon>Bacteria</taxon>
        <taxon>Pseudomonadati</taxon>
        <taxon>Pseudomonadota</taxon>
        <taxon>Alphaproteobacteria</taxon>
        <taxon>Sneathiellales</taxon>
        <taxon>Sneathiellaceae</taxon>
        <taxon>Oceanibacterium</taxon>
    </lineage>
</organism>
<gene>
    <name evidence="1" type="ORF">OCH7691_01052</name>
</gene>
<accession>A0A1Y5S193</accession>
<proteinExistence type="predicted"/>
<dbReference type="InParanoid" id="A0A1Y5S193"/>
<name>A0A1Y5S193_9PROT</name>
<dbReference type="RefSeq" id="WP_085882317.1">
    <property type="nucleotide sequence ID" value="NZ_FWFR01000001.1"/>
</dbReference>
<sequence>MSRTTGREDRADPAEMADLEPVERFIVWCFRRWVIGAHDRSTDHWGMVWNELAGGLGAADGREALTQFSGMIRALQEHARKTIHHHGPCCPCLGPDELRFIRLIAACQHRRPGEARALAEWMILPDGATALLQAATRLGQILRAHDVMLPDRYVPGRHVVGVVPGGGLRAVGDPRRARAVAEFAAQPAPGARIVLH</sequence>
<reference evidence="1 2" key="1">
    <citation type="submission" date="2017-03" db="EMBL/GenBank/DDBJ databases">
        <authorList>
            <person name="Afonso C.L."/>
            <person name="Miller P.J."/>
            <person name="Scott M.A."/>
            <person name="Spackman E."/>
            <person name="Goraichik I."/>
            <person name="Dimitrov K.M."/>
            <person name="Suarez D.L."/>
            <person name="Swayne D.E."/>
        </authorList>
    </citation>
    <scope>NUCLEOTIDE SEQUENCE [LARGE SCALE GENOMIC DNA]</scope>
    <source>
        <strain evidence="1 2">CECT 7691</strain>
    </source>
</reference>
<keyword evidence="2" id="KW-1185">Reference proteome</keyword>